<sequence>MMMEFTMSEKAISFENEEYVTRMKINGKGEGRDRGELRLRCAVSITIFVKETENILNLRGNIYWDAAYPKAHIFFTGGSLVDFMEEQGVKYNEFKEYWSRVKRLATNVFSDDEIKAYQKMLKNDQVTV</sequence>
<reference evidence="1 2" key="1">
    <citation type="submission" date="2022-04" db="EMBL/GenBank/DDBJ databases">
        <title>Mechanism of arsenic methylation and mitigation arsenic toxicity by Bacillus sp. LH14 from an Arsenic-Contaminated Paddy Soil.</title>
        <authorList>
            <person name="Wang D."/>
        </authorList>
    </citation>
    <scope>NUCLEOTIDE SEQUENCE [LARGE SCALE GENOMIC DNA]</scope>
    <source>
        <strain evidence="1 2">LH14</strain>
    </source>
</reference>
<dbReference type="EMBL" id="CP096034">
    <property type="protein sequence ID" value="UPM54925.1"/>
    <property type="molecule type" value="Genomic_DNA"/>
</dbReference>
<organism evidence="1 2">
    <name type="scientific">Gottfriedia acidiceleris</name>
    <dbReference type="NCBI Taxonomy" id="371036"/>
    <lineage>
        <taxon>Bacteria</taxon>
        <taxon>Bacillati</taxon>
        <taxon>Bacillota</taxon>
        <taxon>Bacilli</taxon>
        <taxon>Bacillales</taxon>
        <taxon>Bacillaceae</taxon>
        <taxon>Gottfriedia</taxon>
    </lineage>
</organism>
<dbReference type="RefSeq" id="WP_248267996.1">
    <property type="nucleotide sequence ID" value="NZ_CP096034.1"/>
</dbReference>
<gene>
    <name evidence="1" type="ORF">MY490_03495</name>
</gene>
<dbReference type="Proteomes" id="UP000830639">
    <property type="component" value="Chromosome"/>
</dbReference>
<evidence type="ECO:0000313" key="1">
    <source>
        <dbReference type="EMBL" id="UPM54925.1"/>
    </source>
</evidence>
<accession>A0ABY4JPB2</accession>
<proteinExistence type="predicted"/>
<name>A0ABY4JPB2_9BACI</name>
<keyword evidence="2" id="KW-1185">Reference proteome</keyword>
<protein>
    <submittedName>
        <fullName evidence="1">Uncharacterized protein</fullName>
    </submittedName>
</protein>
<evidence type="ECO:0000313" key="2">
    <source>
        <dbReference type="Proteomes" id="UP000830639"/>
    </source>
</evidence>